<reference evidence="1" key="1">
    <citation type="submission" date="2020-04" db="EMBL/GenBank/DDBJ databases">
        <title>Draft genome resource of the tomato pathogen Pseudocercospora fuligena.</title>
        <authorList>
            <person name="Zaccaron A."/>
        </authorList>
    </citation>
    <scope>NUCLEOTIDE SEQUENCE</scope>
    <source>
        <strain evidence="1">PF001</strain>
    </source>
</reference>
<evidence type="ECO:0000313" key="1">
    <source>
        <dbReference type="EMBL" id="KAF7186715.1"/>
    </source>
</evidence>
<comment type="caution">
    <text evidence="1">The sequence shown here is derived from an EMBL/GenBank/DDBJ whole genome shotgun (WGS) entry which is preliminary data.</text>
</comment>
<dbReference type="Proteomes" id="UP000660729">
    <property type="component" value="Unassembled WGS sequence"/>
</dbReference>
<evidence type="ECO:0000313" key="2">
    <source>
        <dbReference type="Proteomes" id="UP000660729"/>
    </source>
</evidence>
<dbReference type="OrthoDB" id="3632831at2759"/>
<keyword evidence="2" id="KW-1185">Reference proteome</keyword>
<proteinExistence type="predicted"/>
<protein>
    <submittedName>
        <fullName evidence="1">Uncharacterized protein</fullName>
    </submittedName>
</protein>
<dbReference type="EMBL" id="JABCIY010000248">
    <property type="protein sequence ID" value="KAF7186715.1"/>
    <property type="molecule type" value="Genomic_DNA"/>
</dbReference>
<organism evidence="1 2">
    <name type="scientific">Pseudocercospora fuligena</name>
    <dbReference type="NCBI Taxonomy" id="685502"/>
    <lineage>
        <taxon>Eukaryota</taxon>
        <taxon>Fungi</taxon>
        <taxon>Dikarya</taxon>
        <taxon>Ascomycota</taxon>
        <taxon>Pezizomycotina</taxon>
        <taxon>Dothideomycetes</taxon>
        <taxon>Dothideomycetidae</taxon>
        <taxon>Mycosphaerellales</taxon>
        <taxon>Mycosphaerellaceae</taxon>
        <taxon>Pseudocercospora</taxon>
    </lineage>
</organism>
<sequence>MSATSNRSLPYPGNSGVWHITIDDGEYYIGRYRDHRAGQDLYQWAPTTRRYKAAACKETLKLQGYETRFISRCTTDELNDMVRRAERGLLLYECCTKAELLGFCNQRGLVATGGHTSKHELVAMLKHADSTQLFEKIHDLPRELALMIFDAYHLNLRSNPRNQRDADVTWCPGSPPTPSPLQQACSRLWPECIEPYYQECEPVVELNCVWDDADPIRLSRFTEEALGATPDSWFKHIRRVLVIGPALVQDGDRLKTAWSVELDEKSEEHAVEKVDLPWPYLNQTRVLKATSEAVLEALRENVGDENNHADEPWANLRK</sequence>
<name>A0A8H6VCZ2_9PEZI</name>
<accession>A0A8H6VCZ2</accession>
<dbReference type="AlphaFoldDB" id="A0A8H6VCZ2"/>
<gene>
    <name evidence="1" type="ORF">HII31_11947</name>
</gene>